<dbReference type="EMBL" id="NEXD01000057">
    <property type="protein sequence ID" value="PSN84894.1"/>
    <property type="molecule type" value="Genomic_DNA"/>
</dbReference>
<protein>
    <recommendedName>
        <fullName evidence="3">CoA synthetase</fullName>
    </recommendedName>
</protein>
<dbReference type="PANTHER" id="PTHR43293">
    <property type="entry name" value="ACETATE COA-TRANSFERASE YDIF"/>
    <property type="match status" value="1"/>
</dbReference>
<proteinExistence type="predicted"/>
<gene>
    <name evidence="1" type="ORF">B9Q02_08340</name>
</gene>
<dbReference type="AlphaFoldDB" id="A0A2R6AET1"/>
<dbReference type="PANTHER" id="PTHR43293:SF3">
    <property type="entry name" value="CHOLESTEROL RING-CLEAVING HYDROLASE IPDB SUBUNIT"/>
    <property type="match status" value="1"/>
</dbReference>
<evidence type="ECO:0000313" key="1">
    <source>
        <dbReference type="EMBL" id="PSN84894.1"/>
    </source>
</evidence>
<name>A0A2R6AET1_9ARCH</name>
<dbReference type="Pfam" id="PF01144">
    <property type="entry name" value="CoA_trans"/>
    <property type="match status" value="1"/>
</dbReference>
<sequence>MEQMCEGLRAREYALSKNHSLRNKLVDVQSALSLINDNDVLAIGGTVITRDPYMLIWNIIKAKKRNLTVVRTMFSFEALLFAVSGVAKKFITSWMSIAGPLGISKTLSDVLNREEIELEEWSHMGILNRFLAGSMGIPFIPTYTMIGSDLVKKLPVKYINCPFTGDKLCLVPAINPDVAIIHVQRADEYGNAEILGMPIQDKEIALSAKKVIISAEEIVSNDYIRDKPWRTLIPHFVVDAVVHAPFGAYPTECQGYYEADIDYLSRLATIDKTEGEKGIFNFINDSIYNRDSFYEFINSISSSQIIKRISVMKELMRGE</sequence>
<evidence type="ECO:0008006" key="3">
    <source>
        <dbReference type="Google" id="ProtNLM"/>
    </source>
</evidence>
<dbReference type="Proteomes" id="UP000240569">
    <property type="component" value="Unassembled WGS sequence"/>
</dbReference>
<organism evidence="1 2">
    <name type="scientific">Candidatus Marsarchaeota G1 archaeon BE_D</name>
    <dbReference type="NCBI Taxonomy" id="1978156"/>
    <lineage>
        <taxon>Archaea</taxon>
        <taxon>Candidatus Marsarchaeota</taxon>
        <taxon>Candidatus Marsarchaeota group 1</taxon>
    </lineage>
</organism>
<dbReference type="Gene3D" id="3.40.1080.10">
    <property type="entry name" value="Glutaconate Coenzyme A-transferase"/>
    <property type="match status" value="1"/>
</dbReference>
<dbReference type="Gene3D" id="3.30.30.40">
    <property type="match status" value="1"/>
</dbReference>
<dbReference type="SMART" id="SM00882">
    <property type="entry name" value="CoA_trans"/>
    <property type="match status" value="1"/>
</dbReference>
<evidence type="ECO:0000313" key="2">
    <source>
        <dbReference type="Proteomes" id="UP000240569"/>
    </source>
</evidence>
<dbReference type="InterPro" id="IPR004165">
    <property type="entry name" value="CoA_trans_fam_I"/>
</dbReference>
<dbReference type="GO" id="GO:0008410">
    <property type="term" value="F:CoA-transferase activity"/>
    <property type="evidence" value="ECO:0007669"/>
    <property type="project" value="InterPro"/>
</dbReference>
<accession>A0A2R6AET1</accession>
<dbReference type="InterPro" id="IPR037171">
    <property type="entry name" value="NagB/RpiA_transferase-like"/>
</dbReference>
<dbReference type="SUPFAM" id="SSF100950">
    <property type="entry name" value="NagB/RpiA/CoA transferase-like"/>
    <property type="match status" value="1"/>
</dbReference>
<comment type="caution">
    <text evidence="1">The sequence shown here is derived from an EMBL/GenBank/DDBJ whole genome shotgun (WGS) entry which is preliminary data.</text>
</comment>
<reference evidence="1 2" key="1">
    <citation type="submission" date="2017-04" db="EMBL/GenBank/DDBJ databases">
        <title>Novel microbial lineages endemic to geothermal iron-oxide mats fill important gaps in the evolutionary history of Archaea.</title>
        <authorList>
            <person name="Jay Z.J."/>
            <person name="Beam J.P."/>
            <person name="Dlakic M."/>
            <person name="Rusch D.B."/>
            <person name="Kozubal M.A."/>
            <person name="Inskeep W.P."/>
        </authorList>
    </citation>
    <scope>NUCLEOTIDE SEQUENCE [LARGE SCALE GENOMIC DNA]</scope>
    <source>
        <strain evidence="1">BE_D</strain>
    </source>
</reference>